<dbReference type="EMBL" id="JAKEVY010000003">
    <property type="protein sequence ID" value="MCF1715763.1"/>
    <property type="molecule type" value="Genomic_DNA"/>
</dbReference>
<reference evidence="2 3" key="1">
    <citation type="submission" date="2022-01" db="EMBL/GenBank/DDBJ databases">
        <title>Flavihumibacter sp. nov., isolated from sediment of a river.</title>
        <authorList>
            <person name="Liu H."/>
        </authorList>
    </citation>
    <scope>NUCLEOTIDE SEQUENCE [LARGE SCALE GENOMIC DNA]</scope>
    <source>
        <strain evidence="2 3">RY-1</strain>
    </source>
</reference>
<evidence type="ECO:0000313" key="3">
    <source>
        <dbReference type="Proteomes" id="UP001200145"/>
    </source>
</evidence>
<dbReference type="Gene3D" id="3.40.50.10420">
    <property type="entry name" value="NagB/RpiA/CoA transferase-like"/>
    <property type="match status" value="1"/>
</dbReference>
<name>A0ABS9BL77_9BACT</name>
<dbReference type="InterPro" id="IPR024185">
    <property type="entry name" value="FTHF_cligase-like_sf"/>
</dbReference>
<dbReference type="SUPFAM" id="SSF100950">
    <property type="entry name" value="NagB/RpiA/CoA transferase-like"/>
    <property type="match status" value="1"/>
</dbReference>
<protein>
    <submittedName>
        <fullName evidence="2">LUD domain-containing protein</fullName>
    </submittedName>
</protein>
<dbReference type="PANTHER" id="PTHR43682:SF1">
    <property type="entry name" value="LACTATE UTILIZATION PROTEIN C"/>
    <property type="match status" value="1"/>
</dbReference>
<comment type="caution">
    <text evidence="2">The sequence shown here is derived from an EMBL/GenBank/DDBJ whole genome shotgun (WGS) entry which is preliminary data.</text>
</comment>
<proteinExistence type="predicted"/>
<evidence type="ECO:0000259" key="1">
    <source>
        <dbReference type="Pfam" id="PF02589"/>
    </source>
</evidence>
<evidence type="ECO:0000313" key="2">
    <source>
        <dbReference type="EMBL" id="MCF1715763.1"/>
    </source>
</evidence>
<dbReference type="Proteomes" id="UP001200145">
    <property type="component" value="Unassembled WGS sequence"/>
</dbReference>
<organism evidence="2 3">
    <name type="scientific">Flavihumibacter fluminis</name>
    <dbReference type="NCBI Taxonomy" id="2909236"/>
    <lineage>
        <taxon>Bacteria</taxon>
        <taxon>Pseudomonadati</taxon>
        <taxon>Bacteroidota</taxon>
        <taxon>Chitinophagia</taxon>
        <taxon>Chitinophagales</taxon>
        <taxon>Chitinophagaceae</taxon>
        <taxon>Flavihumibacter</taxon>
    </lineage>
</organism>
<keyword evidence="3" id="KW-1185">Reference proteome</keyword>
<dbReference type="RefSeq" id="WP_234866712.1">
    <property type="nucleotide sequence ID" value="NZ_JAKEVY010000003.1"/>
</dbReference>
<feature type="domain" description="LUD" evidence="1">
    <location>
        <begin position="103"/>
        <end position="191"/>
    </location>
</feature>
<sequence>MSSRNQILEAIKNAQPAIKPLPVLDYTAVTPIKELISSFEQFVNAVGGRVRFVDQSAELTLEIENARQEGRLILNRLNGFSSMDEISPDLNELEKLDRVYVRGSLGVAENGAIWVEETSMGNRILPFIAQELVIVLREEELVPTMHDAYQRIRINQEGFGVFIAGPSKTADIEQSLVIGAHGPVALTVLILKSGLAVPA</sequence>
<dbReference type="Pfam" id="PF02589">
    <property type="entry name" value="LUD_dom"/>
    <property type="match status" value="1"/>
</dbReference>
<dbReference type="PANTHER" id="PTHR43682">
    <property type="entry name" value="LACTATE UTILIZATION PROTEIN C"/>
    <property type="match status" value="1"/>
</dbReference>
<accession>A0ABS9BL77</accession>
<dbReference type="InterPro" id="IPR003741">
    <property type="entry name" value="LUD_dom"/>
</dbReference>
<dbReference type="InterPro" id="IPR037171">
    <property type="entry name" value="NagB/RpiA_transferase-like"/>
</dbReference>
<gene>
    <name evidence="2" type="ORF">L0U88_14080</name>
</gene>